<comment type="caution">
    <text evidence="1">The sequence shown here is derived from an EMBL/GenBank/DDBJ whole genome shotgun (WGS) entry which is preliminary data.</text>
</comment>
<proteinExistence type="predicted"/>
<dbReference type="EMBL" id="NKDB02000001">
    <property type="protein sequence ID" value="RKJ99112.1"/>
    <property type="molecule type" value="Genomic_DNA"/>
</dbReference>
<evidence type="ECO:0000313" key="1">
    <source>
        <dbReference type="EMBL" id="RKJ99112.1"/>
    </source>
</evidence>
<dbReference type="AlphaFoldDB" id="A0A3R7EGG0"/>
<dbReference type="InterPro" id="IPR010353">
    <property type="entry name" value="DmpK"/>
</dbReference>
<dbReference type="Proteomes" id="UP000216225">
    <property type="component" value="Unassembled WGS sequence"/>
</dbReference>
<gene>
    <name evidence="1" type="ORF">CE154_005055</name>
</gene>
<sequence length="103" mass="11934">MSCIGLGMRTAAPSSDDRWDLRRRYIRIVQEHDNGMVEFEFAVGEPGLFVEMVMPRAQFDDFCATQGVQPTVGRLPGQEQGSAEHEWDWSLRDARERHFRHEP</sequence>
<accession>A0A3R7EGG0</accession>
<evidence type="ECO:0000313" key="2">
    <source>
        <dbReference type="Proteomes" id="UP000216225"/>
    </source>
</evidence>
<protein>
    <submittedName>
        <fullName evidence="1">Phenol hydroxylase</fullName>
    </submittedName>
</protein>
<dbReference type="Pfam" id="PF06099">
    <property type="entry name" value="Phenol_hyd_sub"/>
    <property type="match status" value="1"/>
</dbReference>
<reference evidence="1 2" key="1">
    <citation type="submission" date="2018-09" db="EMBL/GenBank/DDBJ databases">
        <title>Genome comparison of Alicycliphilus sp. BQ1, a polyurethanolytic bacterium, with its closest phylogenetic relatives Alicycliphilus denitrificans BC and K601, unable to attack polyurethane.</title>
        <authorList>
            <person name="Loza-Tavera H."/>
            <person name="Lozano L."/>
            <person name="Cevallos M."/>
            <person name="Maya-Lucas O."/>
            <person name="Garcia-Mena J."/>
            <person name="Hernandez J."/>
        </authorList>
    </citation>
    <scope>NUCLEOTIDE SEQUENCE [LARGE SCALE GENOMIC DNA]</scope>
    <source>
        <strain evidence="1 2">BQ1</strain>
    </source>
</reference>
<name>A0A3R7EGG0_9BURK</name>
<organism evidence="1 2">
    <name type="scientific">Alicycliphilus denitrificans</name>
    <dbReference type="NCBI Taxonomy" id="179636"/>
    <lineage>
        <taxon>Bacteria</taxon>
        <taxon>Pseudomonadati</taxon>
        <taxon>Pseudomonadota</taxon>
        <taxon>Betaproteobacteria</taxon>
        <taxon>Burkholderiales</taxon>
        <taxon>Comamonadaceae</taxon>
        <taxon>Alicycliphilus</taxon>
    </lineage>
</organism>